<dbReference type="CDD" id="cd06261">
    <property type="entry name" value="TM_PBP2"/>
    <property type="match status" value="1"/>
</dbReference>
<gene>
    <name evidence="9" type="primary">ddpC</name>
    <name evidence="9" type="ORF">SPIROBIBN47_290110</name>
</gene>
<evidence type="ECO:0000256" key="2">
    <source>
        <dbReference type="ARBA" id="ARBA00022448"/>
    </source>
</evidence>
<protein>
    <submittedName>
        <fullName evidence="9">D-ala-D-ala transporter subunit membrane component of ABC superfamily</fullName>
    </submittedName>
</protein>
<sequence length="305" mass="33479">MRKPSSDKKISGQSAFREFLRERKPMLDDVRHTVYLWKKTPLALVGTVIICLFLLVALFAPLLAPYSPIATDLSRKLEAPSAAHPFGLDQFGRDVLSRVIMGTRIEVSIIVIISVISIVIGLIVGIVAGYFGGIIDEILMRITDIFLAFPRLVLAMAFAAALRPTLTNAIIAISLVEWTVYARLARAEAMKIRSQPYIEAIRAVGASNIKIMVFHVLPMSISPIIVQLTMRMGTIILTAASLGFLGLGAQPPLPEWGAIVSDGRSYLMNNWWITAFPGMAIAVTVLGFNLLGDGIRDILDPRIRR</sequence>
<evidence type="ECO:0000256" key="4">
    <source>
        <dbReference type="ARBA" id="ARBA00022692"/>
    </source>
</evidence>
<reference evidence="9" key="1">
    <citation type="submission" date="2017-02" db="EMBL/GenBank/DDBJ databases">
        <authorList>
            <person name="Regsiter A."/>
            <person name="William W."/>
        </authorList>
    </citation>
    <scope>NUCLEOTIDE SEQUENCE</scope>
    <source>
        <strain evidence="9">Bib</strain>
    </source>
</reference>
<evidence type="ECO:0000256" key="6">
    <source>
        <dbReference type="ARBA" id="ARBA00023136"/>
    </source>
</evidence>
<proteinExistence type="inferred from homology"/>
<dbReference type="AlphaFoldDB" id="A0A3P3XJ94"/>
<evidence type="ECO:0000256" key="5">
    <source>
        <dbReference type="ARBA" id="ARBA00022989"/>
    </source>
</evidence>
<evidence type="ECO:0000256" key="1">
    <source>
        <dbReference type="ARBA" id="ARBA00004651"/>
    </source>
</evidence>
<feature type="transmembrane region" description="Helical" evidence="7">
    <location>
        <begin position="41"/>
        <end position="64"/>
    </location>
</feature>
<dbReference type="EMBL" id="FWDM01000022">
    <property type="protein sequence ID" value="SLM13573.1"/>
    <property type="molecule type" value="Genomic_DNA"/>
</dbReference>
<dbReference type="PANTHER" id="PTHR43386:SF1">
    <property type="entry name" value="D,D-DIPEPTIDE TRANSPORT SYSTEM PERMEASE PROTEIN DDPC-RELATED"/>
    <property type="match status" value="1"/>
</dbReference>
<dbReference type="Pfam" id="PF12911">
    <property type="entry name" value="OppC_N"/>
    <property type="match status" value="1"/>
</dbReference>
<feature type="transmembrane region" description="Helical" evidence="7">
    <location>
        <begin position="228"/>
        <end position="251"/>
    </location>
</feature>
<dbReference type="GO" id="GO:0055085">
    <property type="term" value="P:transmembrane transport"/>
    <property type="evidence" value="ECO:0007669"/>
    <property type="project" value="InterPro"/>
</dbReference>
<evidence type="ECO:0000313" key="9">
    <source>
        <dbReference type="EMBL" id="SLM13573.1"/>
    </source>
</evidence>
<accession>A0A3P3XJ94</accession>
<feature type="transmembrane region" description="Helical" evidence="7">
    <location>
        <begin position="107"/>
        <end position="131"/>
    </location>
</feature>
<dbReference type="Gene3D" id="1.10.3720.10">
    <property type="entry name" value="MetI-like"/>
    <property type="match status" value="1"/>
</dbReference>
<dbReference type="GO" id="GO:0005886">
    <property type="term" value="C:plasma membrane"/>
    <property type="evidence" value="ECO:0007669"/>
    <property type="project" value="UniProtKB-SubCell"/>
</dbReference>
<evidence type="ECO:0000256" key="3">
    <source>
        <dbReference type="ARBA" id="ARBA00022475"/>
    </source>
</evidence>
<dbReference type="InterPro" id="IPR000515">
    <property type="entry name" value="MetI-like"/>
</dbReference>
<keyword evidence="6 7" id="KW-0472">Membrane</keyword>
<comment type="similarity">
    <text evidence="7">Belongs to the binding-protein-dependent transport system permease family.</text>
</comment>
<keyword evidence="2 7" id="KW-0813">Transport</keyword>
<keyword evidence="5 7" id="KW-1133">Transmembrane helix</keyword>
<dbReference type="PANTHER" id="PTHR43386">
    <property type="entry name" value="OLIGOPEPTIDE TRANSPORT SYSTEM PERMEASE PROTEIN APPC"/>
    <property type="match status" value="1"/>
</dbReference>
<evidence type="ECO:0000259" key="8">
    <source>
        <dbReference type="PROSITE" id="PS50928"/>
    </source>
</evidence>
<dbReference type="InterPro" id="IPR025966">
    <property type="entry name" value="OppC_N"/>
</dbReference>
<comment type="subcellular location">
    <subcellularLocation>
        <location evidence="1 7">Cell membrane</location>
        <topology evidence="1 7">Multi-pass membrane protein</topology>
    </subcellularLocation>
</comment>
<keyword evidence="3" id="KW-1003">Cell membrane</keyword>
<dbReference type="InterPro" id="IPR050366">
    <property type="entry name" value="BP-dependent_transpt_permease"/>
</dbReference>
<dbReference type="InterPro" id="IPR035906">
    <property type="entry name" value="MetI-like_sf"/>
</dbReference>
<feature type="transmembrane region" description="Helical" evidence="7">
    <location>
        <begin position="166"/>
        <end position="184"/>
    </location>
</feature>
<dbReference type="PROSITE" id="PS50928">
    <property type="entry name" value="ABC_TM1"/>
    <property type="match status" value="1"/>
</dbReference>
<feature type="transmembrane region" description="Helical" evidence="7">
    <location>
        <begin position="271"/>
        <end position="292"/>
    </location>
</feature>
<keyword evidence="4 7" id="KW-0812">Transmembrane</keyword>
<dbReference type="Pfam" id="PF00528">
    <property type="entry name" value="BPD_transp_1"/>
    <property type="match status" value="1"/>
</dbReference>
<name>A0A3P3XJ94_9SPIR</name>
<feature type="domain" description="ABC transmembrane type-1" evidence="8">
    <location>
        <begin position="107"/>
        <end position="292"/>
    </location>
</feature>
<organism evidence="9">
    <name type="scientific">uncultured spirochete</name>
    <dbReference type="NCBI Taxonomy" id="156406"/>
    <lineage>
        <taxon>Bacteria</taxon>
        <taxon>Pseudomonadati</taxon>
        <taxon>Spirochaetota</taxon>
        <taxon>Spirochaetia</taxon>
        <taxon>Spirochaetales</taxon>
        <taxon>environmental samples</taxon>
    </lineage>
</organism>
<feature type="transmembrane region" description="Helical" evidence="7">
    <location>
        <begin position="138"/>
        <end position="160"/>
    </location>
</feature>
<evidence type="ECO:0000256" key="7">
    <source>
        <dbReference type="RuleBase" id="RU363032"/>
    </source>
</evidence>
<dbReference type="SUPFAM" id="SSF161098">
    <property type="entry name" value="MetI-like"/>
    <property type="match status" value="1"/>
</dbReference>